<evidence type="ECO:0000313" key="2">
    <source>
        <dbReference type="Proteomes" id="UP000594454"/>
    </source>
</evidence>
<dbReference type="InParanoid" id="A0A7R8YY37"/>
<organism evidence="1 2">
    <name type="scientific">Hermetia illucens</name>
    <name type="common">Black soldier fly</name>
    <dbReference type="NCBI Taxonomy" id="343691"/>
    <lineage>
        <taxon>Eukaryota</taxon>
        <taxon>Metazoa</taxon>
        <taxon>Ecdysozoa</taxon>
        <taxon>Arthropoda</taxon>
        <taxon>Hexapoda</taxon>
        <taxon>Insecta</taxon>
        <taxon>Pterygota</taxon>
        <taxon>Neoptera</taxon>
        <taxon>Endopterygota</taxon>
        <taxon>Diptera</taxon>
        <taxon>Brachycera</taxon>
        <taxon>Stratiomyomorpha</taxon>
        <taxon>Stratiomyidae</taxon>
        <taxon>Hermetiinae</taxon>
        <taxon>Hermetia</taxon>
    </lineage>
</organism>
<name>A0A7R8YY37_HERIL</name>
<gene>
    <name evidence="1" type="ORF">HERILL_LOCUS11613</name>
</gene>
<proteinExistence type="predicted"/>
<evidence type="ECO:0000313" key="1">
    <source>
        <dbReference type="EMBL" id="CAD7089030.1"/>
    </source>
</evidence>
<dbReference type="EMBL" id="LR899012">
    <property type="protein sequence ID" value="CAD7089030.1"/>
    <property type="molecule type" value="Genomic_DNA"/>
</dbReference>
<sequence length="144" mass="16407">MYEKQNDRKECTYSTVSGLLLNPARVSYSGDPVKVRTPNTIYVLHYLFEASIDSYPIALILRSLRLGIQLNSHSWHTLHVEYLFASIVCKQRKKVISYLDDRRTENANEKAIRQSYVFLLTLLESPISGCGVQNPEDLGSGIVR</sequence>
<accession>A0A7R8YY37</accession>
<reference evidence="1 2" key="1">
    <citation type="submission" date="2020-11" db="EMBL/GenBank/DDBJ databases">
        <authorList>
            <person name="Wallbank WR R."/>
            <person name="Pardo Diaz C."/>
            <person name="Kozak K."/>
            <person name="Martin S."/>
            <person name="Jiggins C."/>
            <person name="Moest M."/>
            <person name="Warren A I."/>
            <person name="Generalovic N T."/>
            <person name="Byers J.R.P. K."/>
            <person name="Montejo-Kovacevich G."/>
            <person name="Yen C E."/>
        </authorList>
    </citation>
    <scope>NUCLEOTIDE SEQUENCE [LARGE SCALE GENOMIC DNA]</scope>
</reference>
<keyword evidence="2" id="KW-1185">Reference proteome</keyword>
<protein>
    <submittedName>
        <fullName evidence="1">Uncharacterized protein</fullName>
    </submittedName>
</protein>
<dbReference type="AlphaFoldDB" id="A0A7R8YY37"/>
<dbReference type="Proteomes" id="UP000594454">
    <property type="component" value="Chromosome 4"/>
</dbReference>